<keyword evidence="5 6" id="KW-0560">Oxidoreductase</keyword>
<comment type="similarity">
    <text evidence="2 6">Belongs to the acyl-CoA dehydrogenase family.</text>
</comment>
<evidence type="ECO:0000256" key="4">
    <source>
        <dbReference type="ARBA" id="ARBA00022827"/>
    </source>
</evidence>
<reference evidence="10" key="1">
    <citation type="submission" date="2020-09" db="EMBL/GenBank/DDBJ databases">
        <authorList>
            <person name="Yoon J.-W."/>
        </authorList>
    </citation>
    <scope>NUCLEOTIDE SEQUENCE</scope>
    <source>
        <strain evidence="10">KMU-158</strain>
    </source>
</reference>
<evidence type="ECO:0000259" key="9">
    <source>
        <dbReference type="Pfam" id="PF02771"/>
    </source>
</evidence>
<comment type="caution">
    <text evidence="10">The sequence shown here is derived from an EMBL/GenBank/DDBJ whole genome shotgun (WGS) entry which is preliminary data.</text>
</comment>
<dbReference type="InterPro" id="IPR037069">
    <property type="entry name" value="AcylCoA_DH/ox_N_sf"/>
</dbReference>
<evidence type="ECO:0000256" key="5">
    <source>
        <dbReference type="ARBA" id="ARBA00023002"/>
    </source>
</evidence>
<dbReference type="InterPro" id="IPR013786">
    <property type="entry name" value="AcylCoA_DH/ox_N"/>
</dbReference>
<dbReference type="InterPro" id="IPR009100">
    <property type="entry name" value="AcylCoA_DH/oxidase_NM_dom_sf"/>
</dbReference>
<protein>
    <submittedName>
        <fullName evidence="10">Acyl-CoA dehydrogenase family protein</fullName>
    </submittedName>
</protein>
<evidence type="ECO:0000256" key="2">
    <source>
        <dbReference type="ARBA" id="ARBA00009347"/>
    </source>
</evidence>
<comment type="cofactor">
    <cofactor evidence="1 6">
        <name>FAD</name>
        <dbReference type="ChEBI" id="CHEBI:57692"/>
    </cofactor>
</comment>
<dbReference type="EMBL" id="JACXLD010000003">
    <property type="protein sequence ID" value="MBD2858902.1"/>
    <property type="molecule type" value="Genomic_DNA"/>
</dbReference>
<dbReference type="GO" id="GO:0003995">
    <property type="term" value="F:acyl-CoA dehydrogenase activity"/>
    <property type="evidence" value="ECO:0007669"/>
    <property type="project" value="TreeGrafter"/>
</dbReference>
<dbReference type="PANTHER" id="PTHR43884:SF20">
    <property type="entry name" value="ACYL-COA DEHYDROGENASE FADE28"/>
    <property type="match status" value="1"/>
</dbReference>
<dbReference type="InterPro" id="IPR009075">
    <property type="entry name" value="AcylCo_DH/oxidase_C"/>
</dbReference>
<dbReference type="Gene3D" id="1.10.540.10">
    <property type="entry name" value="Acyl-CoA dehydrogenase/oxidase, N-terminal domain"/>
    <property type="match status" value="1"/>
</dbReference>
<evidence type="ECO:0000256" key="1">
    <source>
        <dbReference type="ARBA" id="ARBA00001974"/>
    </source>
</evidence>
<dbReference type="Gene3D" id="1.20.140.10">
    <property type="entry name" value="Butyryl-CoA Dehydrogenase, subunit A, domain 3"/>
    <property type="match status" value="1"/>
</dbReference>
<gene>
    <name evidence="10" type="ORF">IB286_07735</name>
</gene>
<dbReference type="GO" id="GO:0050660">
    <property type="term" value="F:flavin adenine dinucleotide binding"/>
    <property type="evidence" value="ECO:0007669"/>
    <property type="project" value="InterPro"/>
</dbReference>
<dbReference type="InterPro" id="IPR036250">
    <property type="entry name" value="AcylCo_DH-like_C"/>
</dbReference>
<name>A0A927GWG0_9GAMM</name>
<dbReference type="Pfam" id="PF00441">
    <property type="entry name" value="Acyl-CoA_dh_1"/>
    <property type="match status" value="1"/>
</dbReference>
<feature type="domain" description="Acyl-CoA dehydrogenase/oxidase C-terminal" evidence="7">
    <location>
        <begin position="236"/>
        <end position="363"/>
    </location>
</feature>
<dbReference type="InterPro" id="IPR046373">
    <property type="entry name" value="Acyl-CoA_Oxase/DH_mid-dom_sf"/>
</dbReference>
<keyword evidence="11" id="KW-1185">Reference proteome</keyword>
<dbReference type="RefSeq" id="WP_190764192.1">
    <property type="nucleotide sequence ID" value="NZ_JACXLD010000003.1"/>
</dbReference>
<feature type="domain" description="Acyl-CoA dehydrogenase/oxidase N-terminal" evidence="9">
    <location>
        <begin position="6"/>
        <end position="118"/>
    </location>
</feature>
<dbReference type="CDD" id="cd00567">
    <property type="entry name" value="ACAD"/>
    <property type="match status" value="1"/>
</dbReference>
<evidence type="ECO:0000256" key="3">
    <source>
        <dbReference type="ARBA" id="ARBA00022630"/>
    </source>
</evidence>
<organism evidence="10 11">
    <name type="scientific">Spongiibacter pelagi</name>
    <dbReference type="NCBI Taxonomy" id="2760804"/>
    <lineage>
        <taxon>Bacteria</taxon>
        <taxon>Pseudomonadati</taxon>
        <taxon>Pseudomonadota</taxon>
        <taxon>Gammaproteobacteria</taxon>
        <taxon>Cellvibrionales</taxon>
        <taxon>Spongiibacteraceae</taxon>
        <taxon>Spongiibacter</taxon>
    </lineage>
</organism>
<accession>A0A927GWG0</accession>
<dbReference type="Pfam" id="PF02771">
    <property type="entry name" value="Acyl-CoA_dh_N"/>
    <property type="match status" value="1"/>
</dbReference>
<evidence type="ECO:0000256" key="6">
    <source>
        <dbReference type="RuleBase" id="RU362125"/>
    </source>
</evidence>
<dbReference type="SUPFAM" id="SSF47203">
    <property type="entry name" value="Acyl-CoA dehydrogenase C-terminal domain-like"/>
    <property type="match status" value="1"/>
</dbReference>
<sequence length="371" mass="40099">MQYQYTSEQSEFKDSLRKFVQDHYDYESRRHLAKEGNGYKAEYWQQLAELGVFGLPFAEEFGGLELDLGYLMGVAEEFGRGLVLEPMFPVLALAGRLLAAGDNAELKNELIPSLIGGELLIALASEEKASRGNPLIMATSVKAEGGELVINGEKHAVYAAPQASQYLVTAKDESGAVKVLLVAADAAGVTATEYQTVDGARASNLRFDNVKVPASASLFSGDAAASLELVIDEALLVMGAEAVGLMDQLMAITGEYLQTRKQFGMPIAAFQALQHRYADMYIACEKIRSLMWGALQTVGTAEFAESAAMLKAEIGKSGRYLGQQAVQLHGGIGMTDELSVGAYFKRLTAMDLILGGRDYQLSRLIKIRKAA</sequence>
<dbReference type="Gene3D" id="2.40.110.10">
    <property type="entry name" value="Butyryl-CoA Dehydrogenase, subunit A, domain 2"/>
    <property type="match status" value="1"/>
</dbReference>
<dbReference type="InterPro" id="IPR006091">
    <property type="entry name" value="Acyl-CoA_Oxase/DH_mid-dom"/>
</dbReference>
<keyword evidence="3 6" id="KW-0285">Flavoprotein</keyword>
<dbReference type="Pfam" id="PF02770">
    <property type="entry name" value="Acyl-CoA_dh_M"/>
    <property type="match status" value="1"/>
</dbReference>
<proteinExistence type="inferred from homology"/>
<keyword evidence="4 6" id="KW-0274">FAD</keyword>
<evidence type="ECO:0000313" key="11">
    <source>
        <dbReference type="Proteomes" id="UP000610558"/>
    </source>
</evidence>
<evidence type="ECO:0000313" key="10">
    <source>
        <dbReference type="EMBL" id="MBD2858902.1"/>
    </source>
</evidence>
<feature type="domain" description="Acyl-CoA oxidase/dehydrogenase middle" evidence="8">
    <location>
        <begin position="127"/>
        <end position="210"/>
    </location>
</feature>
<evidence type="ECO:0000259" key="8">
    <source>
        <dbReference type="Pfam" id="PF02770"/>
    </source>
</evidence>
<dbReference type="SUPFAM" id="SSF56645">
    <property type="entry name" value="Acyl-CoA dehydrogenase NM domain-like"/>
    <property type="match status" value="1"/>
</dbReference>
<dbReference type="AlphaFoldDB" id="A0A927GWG0"/>
<dbReference type="PANTHER" id="PTHR43884">
    <property type="entry name" value="ACYL-COA DEHYDROGENASE"/>
    <property type="match status" value="1"/>
</dbReference>
<dbReference type="Proteomes" id="UP000610558">
    <property type="component" value="Unassembled WGS sequence"/>
</dbReference>
<evidence type="ECO:0000259" key="7">
    <source>
        <dbReference type="Pfam" id="PF00441"/>
    </source>
</evidence>